<organism evidence="2 3">
    <name type="scientific">Lentzea flaviverrucosa</name>
    <dbReference type="NCBI Taxonomy" id="200379"/>
    <lineage>
        <taxon>Bacteria</taxon>
        <taxon>Bacillati</taxon>
        <taxon>Actinomycetota</taxon>
        <taxon>Actinomycetes</taxon>
        <taxon>Pseudonocardiales</taxon>
        <taxon>Pseudonocardiaceae</taxon>
        <taxon>Lentzea</taxon>
    </lineage>
</organism>
<proteinExistence type="predicted"/>
<sequence length="82" mass="9429">MGSLNPTLLWAALVLLSFAAIPRRYWYVQLPAVLGWVLVWFDGEFTGHWTDSLGLAVTGVSMLWLWFVKPPANKDQRDRREP</sequence>
<dbReference type="AlphaFoldDB" id="A0A1H9XWJ3"/>
<evidence type="ECO:0000256" key="1">
    <source>
        <dbReference type="SAM" id="Phobius"/>
    </source>
</evidence>
<accession>A0A1H9XWJ3</accession>
<keyword evidence="1" id="KW-1133">Transmembrane helix</keyword>
<evidence type="ECO:0000313" key="2">
    <source>
        <dbReference type="EMBL" id="SES50449.1"/>
    </source>
</evidence>
<dbReference type="Proteomes" id="UP000199028">
    <property type="component" value="Unassembled WGS sequence"/>
</dbReference>
<keyword evidence="1" id="KW-0472">Membrane</keyword>
<name>A0A1H9XWJ3_9PSEU</name>
<evidence type="ECO:0000313" key="3">
    <source>
        <dbReference type="Proteomes" id="UP000199028"/>
    </source>
</evidence>
<protein>
    <submittedName>
        <fullName evidence="2">Uncharacterized protein</fullName>
    </submittedName>
</protein>
<keyword evidence="1" id="KW-0812">Transmembrane</keyword>
<keyword evidence="3" id="KW-1185">Reference proteome</keyword>
<reference evidence="3" key="1">
    <citation type="submission" date="2016-10" db="EMBL/GenBank/DDBJ databases">
        <authorList>
            <person name="Varghese N."/>
            <person name="Submissions S."/>
        </authorList>
    </citation>
    <scope>NUCLEOTIDE SEQUENCE [LARGE SCALE GENOMIC DNA]</scope>
    <source>
        <strain evidence="3">CGMCC 4.578</strain>
    </source>
</reference>
<gene>
    <name evidence="2" type="ORF">SAMN05216195_12080</name>
</gene>
<dbReference type="EMBL" id="FOFT01000020">
    <property type="protein sequence ID" value="SES50449.1"/>
    <property type="molecule type" value="Genomic_DNA"/>
</dbReference>
<feature type="transmembrane region" description="Helical" evidence="1">
    <location>
        <begin position="46"/>
        <end position="67"/>
    </location>
</feature>